<dbReference type="EMBL" id="DXIQ01000110">
    <property type="protein sequence ID" value="HIV40354.1"/>
    <property type="molecule type" value="Genomic_DNA"/>
</dbReference>
<protein>
    <submittedName>
        <fullName evidence="1">Extracellular solute-binding protein</fullName>
    </submittedName>
</protein>
<dbReference type="AlphaFoldDB" id="A0A9D1PFJ6"/>
<sequence length="765" mass="84491">MNLKKGICFLLAGVLGTGTILGGCSRKDTTEDAVSAKGGYIEEEMEAPWQEGEYYMGSFFNQEGNLEVYTGGNSDSGTAQVFSYTYTGGGNWDRQEESWVESLRGTDSTAYTLIQGEDQNLYLMTVKNSQEDSQSEETESSESEEVDIDDLIQEWHLYRYAGEGEAQELYPECLSEEGQREAGGFFPYYFGVNQEGDPAFMGMGSEIAIYDKDTGKEQYTFPSYMIMNSSDSMADISGNTLAVLGNEDQDLVLYDTQTGEETGTIDFGDQDRGQLCAAGEGTYYLANPKGIFVYKEDGSIVEQIYDAGRGVMGETASSLIFNHFLAGENEDFYALYTDYETQELSICYYYYNGSVTSEVENELSVYSLYESRMIEDAVRKYEREHPETEVTYEYAVESDGSGNPEDAIDTLNTQLLNKEGPDLLLLDDLPVDSYIERGVLEDLTDYVEGLVSDGTILENVVKGTAVDGKNYELPAAFSLPVYYGTQETIKRLDTLESISQYMEKNPKGKVLGAASLQQVAYLLFAANYQDIQKDGVFSQDALVQILETAKAIWDANPSDAMEEAWNTGFSSQVMSGKGLSAFASIGMDELYDDTGITGVEDVTGISSMAMMFDILVKHPEMTVENVNNMYTPANRMGINSSSSQKELAKDFMETVLSDEIQVGDYLEGLPIRVESLEKIPQISDASDMTIGSSYDGGPSREYGMPSADQVQQIVDMAKQADTPLLIDRTVRNTFLECVENYAGGDVSAQEAAQDMSDKMDLYLAE</sequence>
<organism evidence="1 2">
    <name type="scientific">Candidatus Blautia stercorigallinarum</name>
    <dbReference type="NCBI Taxonomy" id="2838501"/>
    <lineage>
        <taxon>Bacteria</taxon>
        <taxon>Bacillati</taxon>
        <taxon>Bacillota</taxon>
        <taxon>Clostridia</taxon>
        <taxon>Lachnospirales</taxon>
        <taxon>Lachnospiraceae</taxon>
        <taxon>Blautia</taxon>
    </lineage>
</organism>
<dbReference type="SUPFAM" id="SSF82171">
    <property type="entry name" value="DPP6 N-terminal domain-like"/>
    <property type="match status" value="1"/>
</dbReference>
<evidence type="ECO:0000313" key="1">
    <source>
        <dbReference type="EMBL" id="HIV40354.1"/>
    </source>
</evidence>
<comment type="caution">
    <text evidence="1">The sequence shown here is derived from an EMBL/GenBank/DDBJ whole genome shotgun (WGS) entry which is preliminary data.</text>
</comment>
<proteinExistence type="predicted"/>
<reference evidence="1" key="2">
    <citation type="submission" date="2021-04" db="EMBL/GenBank/DDBJ databases">
        <authorList>
            <person name="Gilroy R."/>
        </authorList>
    </citation>
    <scope>NUCLEOTIDE SEQUENCE</scope>
    <source>
        <strain evidence="1">CHK195-9823</strain>
    </source>
</reference>
<name>A0A9D1PFJ6_9FIRM</name>
<dbReference type="Proteomes" id="UP000886814">
    <property type="component" value="Unassembled WGS sequence"/>
</dbReference>
<reference evidence="1" key="1">
    <citation type="journal article" date="2021" name="PeerJ">
        <title>Extensive microbial diversity within the chicken gut microbiome revealed by metagenomics and culture.</title>
        <authorList>
            <person name="Gilroy R."/>
            <person name="Ravi A."/>
            <person name="Getino M."/>
            <person name="Pursley I."/>
            <person name="Horton D.L."/>
            <person name="Alikhan N.F."/>
            <person name="Baker D."/>
            <person name="Gharbi K."/>
            <person name="Hall N."/>
            <person name="Watson M."/>
            <person name="Adriaenssens E.M."/>
            <person name="Foster-Nyarko E."/>
            <person name="Jarju S."/>
            <person name="Secka A."/>
            <person name="Antonio M."/>
            <person name="Oren A."/>
            <person name="Chaudhuri R.R."/>
            <person name="La Ragione R."/>
            <person name="Hildebrand F."/>
            <person name="Pallen M.J."/>
        </authorList>
    </citation>
    <scope>NUCLEOTIDE SEQUENCE</scope>
    <source>
        <strain evidence="1">CHK195-9823</strain>
    </source>
</reference>
<dbReference type="Gene3D" id="3.40.190.10">
    <property type="entry name" value="Periplasmic binding protein-like II"/>
    <property type="match status" value="1"/>
</dbReference>
<accession>A0A9D1PFJ6</accession>
<gene>
    <name evidence="1" type="ORF">H9747_15395</name>
</gene>
<dbReference type="SUPFAM" id="SSF53850">
    <property type="entry name" value="Periplasmic binding protein-like II"/>
    <property type="match status" value="1"/>
</dbReference>
<dbReference type="Pfam" id="PF01547">
    <property type="entry name" value="SBP_bac_1"/>
    <property type="match status" value="1"/>
</dbReference>
<dbReference type="InterPro" id="IPR006059">
    <property type="entry name" value="SBP"/>
</dbReference>
<dbReference type="PROSITE" id="PS51257">
    <property type="entry name" value="PROKAR_LIPOPROTEIN"/>
    <property type="match status" value="1"/>
</dbReference>
<evidence type="ECO:0000313" key="2">
    <source>
        <dbReference type="Proteomes" id="UP000886814"/>
    </source>
</evidence>